<evidence type="ECO:0000313" key="9">
    <source>
        <dbReference type="RefSeq" id="XP_014662140.1"/>
    </source>
</evidence>
<feature type="transmembrane region" description="Helical" evidence="6">
    <location>
        <begin position="291"/>
        <end position="315"/>
    </location>
</feature>
<reference evidence="8 9" key="1">
    <citation type="submission" date="2025-05" db="UniProtKB">
        <authorList>
            <consortium name="RefSeq"/>
        </authorList>
    </citation>
    <scope>IDENTIFICATION</scope>
</reference>
<comment type="similarity">
    <text evidence="2">Belongs to the ADIPOR family.</text>
</comment>
<keyword evidence="7" id="KW-1185">Reference proteome</keyword>
<dbReference type="PANTHER" id="PTHR20855:SF143">
    <property type="entry name" value="MEMBRANE PROGESTIN RECEPTOR EPSILON"/>
    <property type="match status" value="1"/>
</dbReference>
<dbReference type="Proteomes" id="UP000695022">
    <property type="component" value="Unplaced"/>
</dbReference>
<dbReference type="InterPro" id="IPR004254">
    <property type="entry name" value="AdipoR/HlyIII-related"/>
</dbReference>
<feature type="transmembrane region" description="Helical" evidence="6">
    <location>
        <begin position="48"/>
        <end position="68"/>
    </location>
</feature>
<keyword evidence="5 6" id="KW-0472">Membrane</keyword>
<protein>
    <submittedName>
        <fullName evidence="8 9">Membrane progestin receptor gamma-B-like</fullName>
    </submittedName>
</protein>
<feature type="transmembrane region" description="Helical" evidence="6">
    <location>
        <begin position="115"/>
        <end position="135"/>
    </location>
</feature>
<evidence type="ECO:0000256" key="6">
    <source>
        <dbReference type="SAM" id="Phobius"/>
    </source>
</evidence>
<evidence type="ECO:0000256" key="5">
    <source>
        <dbReference type="ARBA" id="ARBA00023136"/>
    </source>
</evidence>
<dbReference type="RefSeq" id="XP_014662139.1">
    <property type="nucleotide sequence ID" value="XM_014806653.1"/>
</dbReference>
<organism evidence="7 9">
    <name type="scientific">Priapulus caudatus</name>
    <name type="common">Priapulid worm</name>
    <dbReference type="NCBI Taxonomy" id="37621"/>
    <lineage>
        <taxon>Eukaryota</taxon>
        <taxon>Metazoa</taxon>
        <taxon>Ecdysozoa</taxon>
        <taxon>Scalidophora</taxon>
        <taxon>Priapulida</taxon>
        <taxon>Priapulimorpha</taxon>
        <taxon>Priapulimorphida</taxon>
        <taxon>Priapulidae</taxon>
        <taxon>Priapulus</taxon>
    </lineage>
</organism>
<evidence type="ECO:0000256" key="3">
    <source>
        <dbReference type="ARBA" id="ARBA00022692"/>
    </source>
</evidence>
<accession>A0ABM1DQB9</accession>
<feature type="transmembrane region" description="Helical" evidence="6">
    <location>
        <begin position="183"/>
        <end position="201"/>
    </location>
</feature>
<comment type="subcellular location">
    <subcellularLocation>
        <location evidence="1">Membrane</location>
        <topology evidence="1">Multi-pass membrane protein</topology>
    </subcellularLocation>
</comment>
<name>A0ABM1DQB9_PRICU</name>
<evidence type="ECO:0000256" key="2">
    <source>
        <dbReference type="ARBA" id="ARBA00007018"/>
    </source>
</evidence>
<proteinExistence type="inferred from homology"/>
<dbReference type="Pfam" id="PF03006">
    <property type="entry name" value="HlyIII"/>
    <property type="match status" value="1"/>
</dbReference>
<feature type="transmembrane region" description="Helical" evidence="6">
    <location>
        <begin position="80"/>
        <end position="103"/>
    </location>
</feature>
<dbReference type="RefSeq" id="XP_014662140.1">
    <property type="nucleotide sequence ID" value="XM_014806654.1"/>
</dbReference>
<dbReference type="PANTHER" id="PTHR20855">
    <property type="entry name" value="ADIPOR/PROGESTIN RECEPTOR-RELATED"/>
    <property type="match status" value="1"/>
</dbReference>
<evidence type="ECO:0000256" key="1">
    <source>
        <dbReference type="ARBA" id="ARBA00004141"/>
    </source>
</evidence>
<evidence type="ECO:0000313" key="8">
    <source>
        <dbReference type="RefSeq" id="XP_014662139.1"/>
    </source>
</evidence>
<evidence type="ECO:0000256" key="4">
    <source>
        <dbReference type="ARBA" id="ARBA00022989"/>
    </source>
</evidence>
<feature type="transmembrane region" description="Helical" evidence="6">
    <location>
        <begin position="147"/>
        <end position="171"/>
    </location>
</feature>
<sequence>MLNNNGKVLYCHQVPPHYQEKFILSGYRYRFSLTDCLRSIFDVHNETLNFWTHFVPAWYFFWHLIFLLDTHDFINDRYSWPLFAFMIASCAYPFSSSFAHLLCSMSHRTRHICFFFDYAGLSFYAFGVAIAYRAYAMPAMLLGTTYATLYLYSCFAVCLLCTVVTCLSRLLLEHFKYSKTLKIAAFCVMYFWVSAPVMYRLSLYAAEDPYANSHWVFRKQFVLAFVTCFLYATHIPERFMPGKFDFIGHSHMLFHMSSVMATNEQINALLIDMKQRKDDVLDAGDVLPFTWSIGALCLLTVMNLVIVFTFIVYLYRSDHGHDD</sequence>
<keyword evidence="3 6" id="KW-0812">Transmembrane</keyword>
<gene>
    <name evidence="8 9" type="primary">LOC106805157</name>
</gene>
<dbReference type="GeneID" id="106805157"/>
<keyword evidence="4 6" id="KW-1133">Transmembrane helix</keyword>
<evidence type="ECO:0000313" key="7">
    <source>
        <dbReference type="Proteomes" id="UP000695022"/>
    </source>
</evidence>